<name>E8ZJ89_MYCHL</name>
<evidence type="ECO:0000313" key="2">
    <source>
        <dbReference type="Proteomes" id="UP000008637"/>
    </source>
</evidence>
<dbReference type="OrthoDB" id="9826177at2"/>
<dbReference type="Proteomes" id="UP000008637">
    <property type="component" value="Chromosome"/>
</dbReference>
<dbReference type="EMBL" id="FR773153">
    <property type="protein sequence ID" value="CBY93210.1"/>
    <property type="molecule type" value="Genomic_DNA"/>
</dbReference>
<keyword evidence="2" id="KW-1185">Reference proteome</keyword>
<dbReference type="HOGENOM" id="CLU_098620_0_0_14"/>
<dbReference type="AlphaFoldDB" id="E8ZJ89"/>
<sequence length="225" mass="24928">MAVPVMKVATGMAAASGAAGLGYLSSSYLIPNTEKPDSRSTARELITSSGRTLLTRESPQWLERWKEYVKSNQNSMDLQGYDVKSKDQDKAPEEFKNRCLLRLDEKVSGTEDKLFQDLSTWCVSMTTVSDLVASDGKRVKLSSETGDDSEWLVSWKDYVANASSNLWGLSDWDSVKADLTSTPKSFKDKCTEKLAGKAFGVKDIKFERVISWCTKDKPSTAPSSH</sequence>
<proteinExistence type="predicted"/>
<accession>E8ZJ89</accession>
<gene>
    <name evidence="1" type="ORF">HF1_12020</name>
</gene>
<organism evidence="1 2">
    <name type="scientific">Mycoplasma haemofelis (strain Langford 1)</name>
    <name type="common">Haemobartonella felis</name>
    <dbReference type="NCBI Taxonomy" id="941640"/>
    <lineage>
        <taxon>Bacteria</taxon>
        <taxon>Bacillati</taxon>
        <taxon>Mycoplasmatota</taxon>
        <taxon>Mollicutes</taxon>
        <taxon>Mycoplasmataceae</taxon>
        <taxon>Mycoplasma</taxon>
    </lineage>
</organism>
<reference evidence="1 2" key="1">
    <citation type="journal article" date="2011" name="J. Bacteriol.">
        <title>Complete genome sequence of Mycoplasma haemofelis, a hemotropic mycoplasma.</title>
        <authorList>
            <person name="Barker E.N."/>
            <person name="Helps C.R."/>
            <person name="Peters I.R."/>
            <person name="Darby A.C."/>
            <person name="Radford A.D."/>
            <person name="Tasker S."/>
        </authorList>
    </citation>
    <scope>NUCLEOTIDE SEQUENCE [LARGE SCALE GENOMIC DNA]</scope>
    <source>
        <strain evidence="1 2">Langford 1</strain>
    </source>
</reference>
<evidence type="ECO:0000313" key="1">
    <source>
        <dbReference type="EMBL" id="CBY93210.1"/>
    </source>
</evidence>
<dbReference type="KEGG" id="mha:HF1_12020"/>
<protein>
    <submittedName>
        <fullName evidence="1">Uncharacterized protein</fullName>
    </submittedName>
</protein>